<feature type="active site" evidence="3">
    <location>
        <position position="251"/>
    </location>
</feature>
<dbReference type="SUPFAM" id="SSF53720">
    <property type="entry name" value="ALDH-like"/>
    <property type="match status" value="1"/>
</dbReference>
<dbReference type="InterPro" id="IPR050740">
    <property type="entry name" value="Aldehyde_DH_Superfamily"/>
</dbReference>
<dbReference type="FunFam" id="3.40.605.10:FF:000005">
    <property type="entry name" value="Succinate-semialdehyde dehydrogenase I"/>
    <property type="match status" value="1"/>
</dbReference>
<proteinExistence type="inferred from homology"/>
<dbReference type="InterPro" id="IPR016160">
    <property type="entry name" value="Ald_DH_CS_CYS"/>
</dbReference>
<evidence type="ECO:0000313" key="7">
    <source>
        <dbReference type="Proteomes" id="UP000325105"/>
    </source>
</evidence>
<dbReference type="InterPro" id="IPR016161">
    <property type="entry name" value="Ald_DH/histidinol_DH"/>
</dbReference>
<feature type="domain" description="Aldehyde dehydrogenase" evidence="5">
    <location>
        <begin position="18"/>
        <end position="471"/>
    </location>
</feature>
<reference evidence="6 7" key="1">
    <citation type="submission" date="2019-07" db="EMBL/GenBank/DDBJ databases">
        <title>Genomic Encyclopedia of Archaeal and Bacterial Type Strains, Phase II (KMG-II): from individual species to whole genera.</title>
        <authorList>
            <person name="Goeker M."/>
        </authorList>
    </citation>
    <scope>NUCLEOTIDE SEQUENCE [LARGE SCALE GENOMIC DNA]</scope>
    <source>
        <strain evidence="6 7">DSM 18850</strain>
    </source>
</reference>
<dbReference type="CDD" id="cd07103">
    <property type="entry name" value="ALDH_F5_SSADH_GabD"/>
    <property type="match status" value="1"/>
</dbReference>
<dbReference type="InterPro" id="IPR010102">
    <property type="entry name" value="Succ_semiAld_DH"/>
</dbReference>
<dbReference type="FunFam" id="3.40.605.10:FF:000026">
    <property type="entry name" value="Aldehyde dehydrogenase, putative"/>
    <property type="match status" value="1"/>
</dbReference>
<keyword evidence="7" id="KW-1185">Reference proteome</keyword>
<comment type="caution">
    <text evidence="6">The sequence shown here is derived from an EMBL/GenBank/DDBJ whole genome shotgun (WGS) entry which is preliminary data.</text>
</comment>
<dbReference type="Pfam" id="PF00171">
    <property type="entry name" value="Aldedh"/>
    <property type="match status" value="1"/>
</dbReference>
<evidence type="ECO:0000313" key="6">
    <source>
        <dbReference type="EMBL" id="TYP96243.1"/>
    </source>
</evidence>
<dbReference type="NCBIfam" id="TIGR01780">
    <property type="entry name" value="SSADH"/>
    <property type="match status" value="1"/>
</dbReference>
<protein>
    <submittedName>
        <fullName evidence="6">Succinate-semialdehyde dehydrogenase/glutarate-semialdehyde dehydrogenase</fullName>
    </submittedName>
</protein>
<dbReference type="PROSITE" id="PS00070">
    <property type="entry name" value="ALDEHYDE_DEHYDR_CYS"/>
    <property type="match status" value="1"/>
</dbReference>
<dbReference type="EMBL" id="VNHX01000007">
    <property type="protein sequence ID" value="TYP96243.1"/>
    <property type="molecule type" value="Genomic_DNA"/>
</dbReference>
<keyword evidence="2 4" id="KW-0560">Oxidoreductase</keyword>
<dbReference type="FunFam" id="3.40.309.10:FF:000004">
    <property type="entry name" value="Succinate-semialdehyde dehydrogenase I"/>
    <property type="match status" value="1"/>
</dbReference>
<evidence type="ECO:0000259" key="5">
    <source>
        <dbReference type="Pfam" id="PF00171"/>
    </source>
</evidence>
<dbReference type="InterPro" id="IPR029510">
    <property type="entry name" value="Ald_DH_CS_GLU"/>
</dbReference>
<dbReference type="Proteomes" id="UP000325105">
    <property type="component" value="Unassembled WGS sequence"/>
</dbReference>
<dbReference type="Gene3D" id="3.40.309.10">
    <property type="entry name" value="Aldehyde Dehydrogenase, Chain A, domain 2"/>
    <property type="match status" value="1"/>
</dbReference>
<dbReference type="RefSeq" id="WP_148908360.1">
    <property type="nucleotide sequence ID" value="NZ_VNHX01000007.1"/>
</dbReference>
<dbReference type="PROSITE" id="PS00687">
    <property type="entry name" value="ALDEHYDE_DEHYDR_GLU"/>
    <property type="match status" value="1"/>
</dbReference>
<dbReference type="InterPro" id="IPR016162">
    <property type="entry name" value="Ald_DH_N"/>
</dbReference>
<evidence type="ECO:0000256" key="1">
    <source>
        <dbReference type="ARBA" id="ARBA00009986"/>
    </source>
</evidence>
<dbReference type="OrthoDB" id="781568at2"/>
<comment type="similarity">
    <text evidence="1 4">Belongs to the aldehyde dehydrogenase family.</text>
</comment>
<accession>A0A5S5DJV5</accession>
<evidence type="ECO:0000256" key="2">
    <source>
        <dbReference type="ARBA" id="ARBA00023002"/>
    </source>
</evidence>
<dbReference type="Gene3D" id="3.40.605.10">
    <property type="entry name" value="Aldehyde Dehydrogenase, Chain A, domain 1"/>
    <property type="match status" value="1"/>
</dbReference>
<gene>
    <name evidence="6" type="ORF">BC792_107143</name>
</gene>
<dbReference type="PANTHER" id="PTHR43353:SF5">
    <property type="entry name" value="SUCCINATE-SEMIALDEHYDE DEHYDROGENASE, MITOCHONDRIAL"/>
    <property type="match status" value="1"/>
</dbReference>
<dbReference type="GO" id="GO:0004777">
    <property type="term" value="F:succinate-semialdehyde dehydrogenase (NAD+) activity"/>
    <property type="evidence" value="ECO:0007669"/>
    <property type="project" value="TreeGrafter"/>
</dbReference>
<evidence type="ECO:0000256" key="3">
    <source>
        <dbReference type="PROSITE-ProRule" id="PRU10007"/>
    </source>
</evidence>
<evidence type="ECO:0000256" key="4">
    <source>
        <dbReference type="RuleBase" id="RU003345"/>
    </source>
</evidence>
<sequence>MNNPLFLEKAYINGKFVEKNKMFEVVNPATLKVLGSVPDLGVADCQKAIEAAHTAWHGWQETPVGKRCQLVRRLFELINQHAADLAEIMTKECGKPYTESLVEVEYANSFMEWFAEEGKRMYGETIPALKSGTRLATIKQGVGVVAAITPWNFPLAMITRKVAPALVAGCTVVLKPASQTPFSAIALAKLSAEAGIPKGVFNVVTSKDSQGIGKELATNPAIRKISFTGSTSVGSTLMAQAAGTIKRVSMELGGNAPFIVFDDADIDKAVQGAVAGKFRNAGQTCVAVNRFYVQEPVYDRFAEKLSEAVKKLNVGDGMRKDVQVGPLINSAGLKKVEEHVADARQRGANIRMGGERLDGLFFQPTVLTDVPHDALIASEETFGPICALFRFRTEEEAIDLANDTPFGLAAYFYSNDIFRCQRVAEKIESGMVGINTGMVSNASAPFGGVKQSGIGREGSSYGLEEYLEVKYLCYGE</sequence>
<dbReference type="AlphaFoldDB" id="A0A5S5DJV5"/>
<organism evidence="6 7">
    <name type="scientific">Sphingobacterium allocomposti</name>
    <dbReference type="NCBI Taxonomy" id="415956"/>
    <lineage>
        <taxon>Bacteria</taxon>
        <taxon>Pseudomonadati</taxon>
        <taxon>Bacteroidota</taxon>
        <taxon>Sphingobacteriia</taxon>
        <taxon>Sphingobacteriales</taxon>
        <taxon>Sphingobacteriaceae</taxon>
        <taxon>Sphingobacterium</taxon>
    </lineage>
</organism>
<dbReference type="InterPro" id="IPR016163">
    <property type="entry name" value="Ald_DH_C"/>
</dbReference>
<name>A0A5S5DJV5_9SPHI</name>
<dbReference type="GO" id="GO:0009450">
    <property type="term" value="P:gamma-aminobutyric acid catabolic process"/>
    <property type="evidence" value="ECO:0007669"/>
    <property type="project" value="InterPro"/>
</dbReference>
<dbReference type="PANTHER" id="PTHR43353">
    <property type="entry name" value="SUCCINATE-SEMIALDEHYDE DEHYDROGENASE, MITOCHONDRIAL"/>
    <property type="match status" value="1"/>
</dbReference>
<dbReference type="InterPro" id="IPR015590">
    <property type="entry name" value="Aldehyde_DH_dom"/>
</dbReference>